<protein>
    <submittedName>
        <fullName evidence="6">DHH phosphoesterase</fullName>
    </submittedName>
</protein>
<dbReference type="Gene3D" id="3.90.1640.10">
    <property type="entry name" value="inorganic pyrophosphatase (n-terminal core)"/>
    <property type="match status" value="1"/>
</dbReference>
<dbReference type="GO" id="GO:0046872">
    <property type="term" value="F:metal ion binding"/>
    <property type="evidence" value="ECO:0007669"/>
    <property type="project" value="UniProtKB-KW"/>
</dbReference>
<evidence type="ECO:0000259" key="5">
    <source>
        <dbReference type="SMART" id="SM01131"/>
    </source>
</evidence>
<gene>
    <name evidence="6" type="ORF">EJ08DRAFT_578138</name>
</gene>
<dbReference type="PANTHER" id="PTHR12112:SF39">
    <property type="entry name" value="EG:152A3.5 PROTEIN (FBGN0003116_PN PROTEIN)"/>
    <property type="match status" value="1"/>
</dbReference>
<comment type="cofactor">
    <cofactor evidence="1">
        <name>Mn(2+)</name>
        <dbReference type="ChEBI" id="CHEBI:29035"/>
    </cofactor>
</comment>
<dbReference type="InterPro" id="IPR001667">
    <property type="entry name" value="DDH_dom"/>
</dbReference>
<dbReference type="Pfam" id="PF01368">
    <property type="entry name" value="DHH"/>
    <property type="match status" value="1"/>
</dbReference>
<evidence type="ECO:0000313" key="6">
    <source>
        <dbReference type="EMBL" id="KAF2436775.1"/>
    </source>
</evidence>
<organism evidence="6 7">
    <name type="scientific">Tothia fuscella</name>
    <dbReference type="NCBI Taxonomy" id="1048955"/>
    <lineage>
        <taxon>Eukaryota</taxon>
        <taxon>Fungi</taxon>
        <taxon>Dikarya</taxon>
        <taxon>Ascomycota</taxon>
        <taxon>Pezizomycotina</taxon>
        <taxon>Dothideomycetes</taxon>
        <taxon>Pleosporomycetidae</taxon>
        <taxon>Venturiales</taxon>
        <taxon>Cylindrosympodiaceae</taxon>
        <taxon>Tothia</taxon>
    </lineage>
</organism>
<dbReference type="GO" id="GO:0004309">
    <property type="term" value="F:exopolyphosphatase activity"/>
    <property type="evidence" value="ECO:0007669"/>
    <property type="project" value="TreeGrafter"/>
</dbReference>
<evidence type="ECO:0000256" key="4">
    <source>
        <dbReference type="ARBA" id="ARBA00023211"/>
    </source>
</evidence>
<evidence type="ECO:0000313" key="7">
    <source>
        <dbReference type="Proteomes" id="UP000800235"/>
    </source>
</evidence>
<feature type="domain" description="DHHA2" evidence="5">
    <location>
        <begin position="256"/>
        <end position="421"/>
    </location>
</feature>
<dbReference type="EMBL" id="MU007009">
    <property type="protein sequence ID" value="KAF2436775.1"/>
    <property type="molecule type" value="Genomic_DNA"/>
</dbReference>
<dbReference type="SUPFAM" id="SSF64182">
    <property type="entry name" value="DHH phosphoesterases"/>
    <property type="match status" value="1"/>
</dbReference>
<keyword evidence="3" id="KW-0378">Hydrolase</keyword>
<dbReference type="InterPro" id="IPR038222">
    <property type="entry name" value="DHHA2_dom_sf"/>
</dbReference>
<evidence type="ECO:0000256" key="1">
    <source>
        <dbReference type="ARBA" id="ARBA00001936"/>
    </source>
</evidence>
<keyword evidence="4" id="KW-0464">Manganese</keyword>
<keyword evidence="2" id="KW-0479">Metal-binding</keyword>
<dbReference type="InterPro" id="IPR004097">
    <property type="entry name" value="DHHA2"/>
</dbReference>
<evidence type="ECO:0000256" key="2">
    <source>
        <dbReference type="ARBA" id="ARBA00022723"/>
    </source>
</evidence>
<dbReference type="OrthoDB" id="374045at2759"/>
<comment type="caution">
    <text evidence="6">The sequence shown here is derived from an EMBL/GenBank/DDBJ whole genome shotgun (WGS) entry which is preliminary data.</text>
</comment>
<name>A0A9P4U4A9_9PEZI</name>
<dbReference type="Proteomes" id="UP000800235">
    <property type="component" value="Unassembled WGS sequence"/>
</dbReference>
<dbReference type="PANTHER" id="PTHR12112">
    <property type="entry name" value="BNIP - RELATED"/>
    <property type="match status" value="1"/>
</dbReference>
<sequence>MTTFLADARTHLQNAIRNGDKVTIVMGNESADLDSLTSALLFAYVRTYTPRPNSFSPFYVPVLNIPASDIAIRPEFLALLPYANIDSESLITLNDLPNLDDLEAKLPPQNTRWITVDHNALQGKLGKLYASRVVGTIDHHEDEHKVPSETGDEPRIITKSVSCTSLVTNYCQETWDKLSNPETEIKDERGVDVKPFWLRWDAMIAQFALASILIDTNNLTSKDKTTDHDTKAVEYLESKIEATMAVSALYNRQEFFNHITEAKHDLDSLQLRDILRKDYKEWIEGGLKLGVSSVVKPIDYLVKKAGEEEHQSENAESEAFLDTAKQYAEDRGLNLFAIMTTSSSEEGQFQRQLLVWALNPDAVAAVKRFERKSSEELGLKPWSGSGPSIDDESKSEYRKLWQQQQVQHSRKRVAPLIREAMT</sequence>
<evidence type="ECO:0000256" key="3">
    <source>
        <dbReference type="ARBA" id="ARBA00022801"/>
    </source>
</evidence>
<dbReference type="SMART" id="SM01131">
    <property type="entry name" value="DHHA2"/>
    <property type="match status" value="1"/>
</dbReference>
<proteinExistence type="predicted"/>
<dbReference type="Pfam" id="PF02833">
    <property type="entry name" value="DHHA2"/>
    <property type="match status" value="1"/>
</dbReference>
<accession>A0A9P4U4A9</accession>
<dbReference type="GO" id="GO:0005737">
    <property type="term" value="C:cytoplasm"/>
    <property type="evidence" value="ECO:0007669"/>
    <property type="project" value="InterPro"/>
</dbReference>
<dbReference type="Gene3D" id="3.10.310.20">
    <property type="entry name" value="DHHA2 domain"/>
    <property type="match status" value="1"/>
</dbReference>
<dbReference type="InterPro" id="IPR038763">
    <property type="entry name" value="DHH_sf"/>
</dbReference>
<reference evidence="6" key="1">
    <citation type="journal article" date="2020" name="Stud. Mycol.">
        <title>101 Dothideomycetes genomes: a test case for predicting lifestyles and emergence of pathogens.</title>
        <authorList>
            <person name="Haridas S."/>
            <person name="Albert R."/>
            <person name="Binder M."/>
            <person name="Bloem J."/>
            <person name="Labutti K."/>
            <person name="Salamov A."/>
            <person name="Andreopoulos B."/>
            <person name="Baker S."/>
            <person name="Barry K."/>
            <person name="Bills G."/>
            <person name="Bluhm B."/>
            <person name="Cannon C."/>
            <person name="Castanera R."/>
            <person name="Culley D."/>
            <person name="Daum C."/>
            <person name="Ezra D."/>
            <person name="Gonzalez J."/>
            <person name="Henrissat B."/>
            <person name="Kuo A."/>
            <person name="Liang C."/>
            <person name="Lipzen A."/>
            <person name="Lutzoni F."/>
            <person name="Magnuson J."/>
            <person name="Mondo S."/>
            <person name="Nolan M."/>
            <person name="Ohm R."/>
            <person name="Pangilinan J."/>
            <person name="Park H.-J."/>
            <person name="Ramirez L."/>
            <person name="Alfaro M."/>
            <person name="Sun H."/>
            <person name="Tritt A."/>
            <person name="Yoshinaga Y."/>
            <person name="Zwiers L.-H."/>
            <person name="Turgeon B."/>
            <person name="Goodwin S."/>
            <person name="Spatafora J."/>
            <person name="Crous P."/>
            <person name="Grigoriev I."/>
        </authorList>
    </citation>
    <scope>NUCLEOTIDE SEQUENCE</scope>
    <source>
        <strain evidence="6">CBS 130266</strain>
    </source>
</reference>
<dbReference type="AlphaFoldDB" id="A0A9P4U4A9"/>
<keyword evidence="7" id="KW-1185">Reference proteome</keyword>